<comment type="caution">
    <text evidence="1">The sequence shown here is derived from an EMBL/GenBank/DDBJ whole genome shotgun (WGS) entry which is preliminary data.</text>
</comment>
<name>A0A3D6BLN4_9FLAO</name>
<feature type="non-terminal residue" evidence="1">
    <location>
        <position position="125"/>
    </location>
</feature>
<accession>A0A3D6BLN4</accession>
<dbReference type="Proteomes" id="UP000263268">
    <property type="component" value="Unassembled WGS sequence"/>
</dbReference>
<evidence type="ECO:0000313" key="2">
    <source>
        <dbReference type="Proteomes" id="UP000263268"/>
    </source>
</evidence>
<feature type="non-terminal residue" evidence="1">
    <location>
        <position position="1"/>
    </location>
</feature>
<gene>
    <name evidence="1" type="ORF">DHV22_00595</name>
</gene>
<sequence>WKKKKRPPLEYQLPFVEKEIEEVNKGMDIIDESLDKANVKERHFVEGNHEDWLNRFVEENPYLAKGFLVKNALKLGQRGYKYHKLGKMLKIGKLNFYHGHHFAGINHTRNHLLRLGGNVMYGHHH</sequence>
<evidence type="ECO:0000313" key="1">
    <source>
        <dbReference type="EMBL" id="HCY80202.1"/>
    </source>
</evidence>
<dbReference type="EMBL" id="DPRK01000013">
    <property type="protein sequence ID" value="HCY80202.1"/>
    <property type="molecule type" value="Genomic_DNA"/>
</dbReference>
<organism evidence="1 2">
    <name type="scientific">Xanthomarina gelatinilytica</name>
    <dbReference type="NCBI Taxonomy" id="1137281"/>
    <lineage>
        <taxon>Bacteria</taxon>
        <taxon>Pseudomonadati</taxon>
        <taxon>Bacteroidota</taxon>
        <taxon>Flavobacteriia</taxon>
        <taxon>Flavobacteriales</taxon>
        <taxon>Flavobacteriaceae</taxon>
        <taxon>Xanthomarina</taxon>
    </lineage>
</organism>
<dbReference type="AlphaFoldDB" id="A0A3D6BLN4"/>
<protein>
    <submittedName>
        <fullName evidence="1">Uncharacterized protein</fullName>
    </submittedName>
</protein>
<reference evidence="1 2" key="1">
    <citation type="journal article" date="2018" name="Nat. Biotechnol.">
        <title>A standardized bacterial taxonomy based on genome phylogeny substantially revises the tree of life.</title>
        <authorList>
            <person name="Parks D.H."/>
            <person name="Chuvochina M."/>
            <person name="Waite D.W."/>
            <person name="Rinke C."/>
            <person name="Skarshewski A."/>
            <person name="Chaumeil P.A."/>
            <person name="Hugenholtz P."/>
        </authorList>
    </citation>
    <scope>NUCLEOTIDE SEQUENCE [LARGE SCALE GENOMIC DNA]</scope>
    <source>
        <strain evidence="1">UBA10227</strain>
    </source>
</reference>
<proteinExistence type="predicted"/>